<evidence type="ECO:0000256" key="3">
    <source>
        <dbReference type="ARBA" id="ARBA00022827"/>
    </source>
</evidence>
<dbReference type="SUPFAM" id="SSF160996">
    <property type="entry name" value="HI0933 insert domain-like"/>
    <property type="match status" value="1"/>
</dbReference>
<proteinExistence type="predicted"/>
<dbReference type="PANTHER" id="PTHR42887">
    <property type="entry name" value="OS12G0638800 PROTEIN"/>
    <property type="match status" value="1"/>
</dbReference>
<gene>
    <name evidence="6" type="ORF">H9735_01435</name>
</gene>
<dbReference type="InterPro" id="IPR055178">
    <property type="entry name" value="RsdA/BaiN/AoA(So)-like_dom"/>
</dbReference>
<sequence length="402" mass="45109">MKYDVIVAGGGPSGMMAAITAAENGKKVLLLERMEKLGKKILATGNGRCNLTNRYLDEHCYRGEQPGFPYRLLERFGAAELIRFFESLGMLMTEIQGYYYPASLQASTVAEVLIGKIRTLPIDVVTGIEVEKAEKRNDQFRVYGNQRWYEGKNLILAAGGKAQEKLGSNGSGYRLAKGFHHRITDTFPALVALEGKGNYFPQIAGVRNVCRVTVYANREKIAAEKGEVQFTKYGISGIPIFQISRYAIDALRRKKKVSIVLDLMPDMLTLKETAEEFRSSCGYKNTEEFFQGFLNQKLVRGILKRLGIQPEVPIRKLPEKDFRRILRMIRKFEVEISGYKGYDMAQITAGGVSTKEIIPETLESKWLRGLYIVGELLDVDGTCGGYNLQWAFTSGYIAGKQI</sequence>
<dbReference type="InterPro" id="IPR036188">
    <property type="entry name" value="FAD/NAD-bd_sf"/>
</dbReference>
<protein>
    <submittedName>
        <fullName evidence="6">NAD(P)/FAD-dependent oxidoreductase</fullName>
    </submittedName>
</protein>
<feature type="domain" description="RsdA/BaiN/AoA(So)-like insert" evidence="5">
    <location>
        <begin position="188"/>
        <end position="346"/>
    </location>
</feature>
<dbReference type="Gene3D" id="3.50.50.60">
    <property type="entry name" value="FAD/NAD(P)-binding domain"/>
    <property type="match status" value="1"/>
</dbReference>
<dbReference type="InterPro" id="IPR004792">
    <property type="entry name" value="BaiN-like"/>
</dbReference>
<evidence type="ECO:0000313" key="7">
    <source>
        <dbReference type="Proteomes" id="UP000886721"/>
    </source>
</evidence>
<feature type="domain" description="RsdA/BaiN/AoA(So)-like Rossmann fold-like" evidence="4">
    <location>
        <begin position="4"/>
        <end position="400"/>
    </location>
</feature>
<dbReference type="Proteomes" id="UP000886721">
    <property type="component" value="Unassembled WGS sequence"/>
</dbReference>
<dbReference type="Pfam" id="PF22780">
    <property type="entry name" value="HI0933_like_1st"/>
    <property type="match status" value="1"/>
</dbReference>
<dbReference type="SUPFAM" id="SSF51905">
    <property type="entry name" value="FAD/NAD(P)-binding domain"/>
    <property type="match status" value="1"/>
</dbReference>
<dbReference type="Pfam" id="PF03486">
    <property type="entry name" value="HI0933_like"/>
    <property type="match status" value="1"/>
</dbReference>
<organism evidence="6 7">
    <name type="scientific">Candidatus Anaerostipes excrementavium</name>
    <dbReference type="NCBI Taxonomy" id="2838463"/>
    <lineage>
        <taxon>Bacteria</taxon>
        <taxon>Bacillati</taxon>
        <taxon>Bacillota</taxon>
        <taxon>Clostridia</taxon>
        <taxon>Lachnospirales</taxon>
        <taxon>Lachnospiraceae</taxon>
        <taxon>Anaerostipes</taxon>
    </lineage>
</organism>
<evidence type="ECO:0000256" key="2">
    <source>
        <dbReference type="ARBA" id="ARBA00022630"/>
    </source>
</evidence>
<accession>A0A9D1WTB1</accession>
<dbReference type="PRINTS" id="PR00411">
    <property type="entry name" value="PNDRDTASEI"/>
</dbReference>
<dbReference type="Gene3D" id="2.40.30.10">
    <property type="entry name" value="Translation factors"/>
    <property type="match status" value="1"/>
</dbReference>
<reference evidence="6" key="1">
    <citation type="journal article" date="2021" name="PeerJ">
        <title>Extensive microbial diversity within the chicken gut microbiome revealed by metagenomics and culture.</title>
        <authorList>
            <person name="Gilroy R."/>
            <person name="Ravi A."/>
            <person name="Getino M."/>
            <person name="Pursley I."/>
            <person name="Horton D.L."/>
            <person name="Alikhan N.F."/>
            <person name="Baker D."/>
            <person name="Gharbi K."/>
            <person name="Hall N."/>
            <person name="Watson M."/>
            <person name="Adriaenssens E.M."/>
            <person name="Foster-Nyarko E."/>
            <person name="Jarju S."/>
            <person name="Secka A."/>
            <person name="Antonio M."/>
            <person name="Oren A."/>
            <person name="Chaudhuri R.R."/>
            <person name="La Ragione R."/>
            <person name="Hildebrand F."/>
            <person name="Pallen M.J."/>
        </authorList>
    </citation>
    <scope>NUCLEOTIDE SEQUENCE</scope>
    <source>
        <strain evidence="6">CHK191-13928</strain>
    </source>
</reference>
<dbReference type="PRINTS" id="PR00368">
    <property type="entry name" value="FADPNR"/>
</dbReference>
<evidence type="ECO:0000259" key="4">
    <source>
        <dbReference type="Pfam" id="PF03486"/>
    </source>
</evidence>
<dbReference type="Gene3D" id="1.10.8.260">
    <property type="entry name" value="HI0933 insert domain-like"/>
    <property type="match status" value="1"/>
</dbReference>
<dbReference type="InterPro" id="IPR057661">
    <property type="entry name" value="RsdA/BaiN/AoA(So)_Rossmann"/>
</dbReference>
<dbReference type="PANTHER" id="PTHR42887:SF2">
    <property type="entry name" value="OS12G0638800 PROTEIN"/>
    <property type="match status" value="1"/>
</dbReference>
<name>A0A9D1WTB1_9FIRM</name>
<comment type="cofactor">
    <cofactor evidence="1">
        <name>FAD</name>
        <dbReference type="ChEBI" id="CHEBI:57692"/>
    </cofactor>
</comment>
<reference evidence="6" key="2">
    <citation type="submission" date="2021-04" db="EMBL/GenBank/DDBJ databases">
        <authorList>
            <person name="Gilroy R."/>
        </authorList>
    </citation>
    <scope>NUCLEOTIDE SEQUENCE</scope>
    <source>
        <strain evidence="6">CHK191-13928</strain>
    </source>
</reference>
<dbReference type="AlphaFoldDB" id="A0A9D1WTB1"/>
<evidence type="ECO:0000313" key="6">
    <source>
        <dbReference type="EMBL" id="HIX66769.1"/>
    </source>
</evidence>
<keyword evidence="3" id="KW-0274">FAD</keyword>
<dbReference type="EMBL" id="DXEM01000005">
    <property type="protein sequence ID" value="HIX66769.1"/>
    <property type="molecule type" value="Genomic_DNA"/>
</dbReference>
<evidence type="ECO:0000259" key="5">
    <source>
        <dbReference type="Pfam" id="PF22780"/>
    </source>
</evidence>
<dbReference type="NCBIfam" id="TIGR00275">
    <property type="entry name" value="aminoacetone oxidase family FAD-binding enzyme"/>
    <property type="match status" value="1"/>
</dbReference>
<dbReference type="InterPro" id="IPR023166">
    <property type="entry name" value="BaiN-like_dom_sf"/>
</dbReference>
<keyword evidence="2" id="KW-0285">Flavoprotein</keyword>
<comment type="caution">
    <text evidence="6">The sequence shown here is derived from an EMBL/GenBank/DDBJ whole genome shotgun (WGS) entry which is preliminary data.</text>
</comment>
<evidence type="ECO:0000256" key="1">
    <source>
        <dbReference type="ARBA" id="ARBA00001974"/>
    </source>
</evidence>